<evidence type="ECO:0000313" key="2">
    <source>
        <dbReference type="Proteomes" id="UP000541444"/>
    </source>
</evidence>
<sequence length="135" mass="15760">MILSSLPRFFLSLSTKQTPLSFPIFPSIPPLLSFNPRYERTIKKRAYQREAVGMGCFVAKMIGGELKNFSKPNEIGNFEKFNNCEKTWGIKGFFQPIPWLQKSFNNGCPVFQKLKRRKVKKNNNSKVYSLQWIFK</sequence>
<accession>A0A7J7MB40</accession>
<comment type="caution">
    <text evidence="1">The sequence shown here is derived from an EMBL/GenBank/DDBJ whole genome shotgun (WGS) entry which is preliminary data.</text>
</comment>
<proteinExistence type="predicted"/>
<gene>
    <name evidence="1" type="ORF">GIB67_031423</name>
</gene>
<dbReference type="EMBL" id="JACGCM010001655">
    <property type="protein sequence ID" value="KAF6152101.1"/>
    <property type="molecule type" value="Genomic_DNA"/>
</dbReference>
<reference evidence="1 2" key="1">
    <citation type="journal article" date="2020" name="IScience">
        <title>Genome Sequencing of the Endangered Kingdonia uniflora (Circaeasteraceae, Ranunculales) Reveals Potential Mechanisms of Evolutionary Specialization.</title>
        <authorList>
            <person name="Sun Y."/>
            <person name="Deng T."/>
            <person name="Zhang A."/>
            <person name="Moore M.J."/>
            <person name="Landis J.B."/>
            <person name="Lin N."/>
            <person name="Zhang H."/>
            <person name="Zhang X."/>
            <person name="Huang J."/>
            <person name="Zhang X."/>
            <person name="Sun H."/>
            <person name="Wang H."/>
        </authorList>
    </citation>
    <scope>NUCLEOTIDE SEQUENCE [LARGE SCALE GENOMIC DNA]</scope>
    <source>
        <strain evidence="1">TB1705</strain>
        <tissue evidence="1">Leaf</tissue>
    </source>
</reference>
<organism evidence="1 2">
    <name type="scientific">Kingdonia uniflora</name>
    <dbReference type="NCBI Taxonomy" id="39325"/>
    <lineage>
        <taxon>Eukaryota</taxon>
        <taxon>Viridiplantae</taxon>
        <taxon>Streptophyta</taxon>
        <taxon>Embryophyta</taxon>
        <taxon>Tracheophyta</taxon>
        <taxon>Spermatophyta</taxon>
        <taxon>Magnoliopsida</taxon>
        <taxon>Ranunculales</taxon>
        <taxon>Circaeasteraceae</taxon>
        <taxon>Kingdonia</taxon>
    </lineage>
</organism>
<name>A0A7J7MB40_9MAGN</name>
<dbReference type="AlphaFoldDB" id="A0A7J7MB40"/>
<evidence type="ECO:0000313" key="1">
    <source>
        <dbReference type="EMBL" id="KAF6152101.1"/>
    </source>
</evidence>
<keyword evidence="2" id="KW-1185">Reference proteome</keyword>
<protein>
    <submittedName>
        <fullName evidence="1">Uncharacterized protein</fullName>
    </submittedName>
</protein>
<dbReference type="Proteomes" id="UP000541444">
    <property type="component" value="Unassembled WGS sequence"/>
</dbReference>